<evidence type="ECO:0000313" key="2">
    <source>
        <dbReference type="EMBL" id="BDZ44962.1"/>
    </source>
</evidence>
<name>A0ABM8G9T6_9MICO</name>
<dbReference type="Proteomes" id="UP001321498">
    <property type="component" value="Chromosome"/>
</dbReference>
<sequence>MRQPLGLILLVCGAAMVLPMTAATAELGLVGSAVHAAGWLILPARGGRRVLAALACLLSLYLMLLGPQLAALMAVPLALWFLVRRRPAKAYPLTLAPAVAGLLLTQVTGPYGARIPVLAATAAVAVGAAWVASRFSIREPAPSTRENEPSGR</sequence>
<dbReference type="RefSeq" id="WP_286278360.1">
    <property type="nucleotide sequence ID" value="NZ_AP027731.1"/>
</dbReference>
<evidence type="ECO:0000256" key="1">
    <source>
        <dbReference type="SAM" id="Phobius"/>
    </source>
</evidence>
<feature type="transmembrane region" description="Helical" evidence="1">
    <location>
        <begin position="90"/>
        <end position="109"/>
    </location>
</feature>
<keyword evidence="1" id="KW-0472">Membrane</keyword>
<evidence type="ECO:0000313" key="3">
    <source>
        <dbReference type="Proteomes" id="UP001321498"/>
    </source>
</evidence>
<keyword evidence="1" id="KW-0812">Transmembrane</keyword>
<keyword evidence="3" id="KW-1185">Reference proteome</keyword>
<keyword evidence="1" id="KW-1133">Transmembrane helix</keyword>
<feature type="transmembrane region" description="Helical" evidence="1">
    <location>
        <begin position="115"/>
        <end position="137"/>
    </location>
</feature>
<dbReference type="EMBL" id="AP027731">
    <property type="protein sequence ID" value="BDZ44962.1"/>
    <property type="molecule type" value="Genomic_DNA"/>
</dbReference>
<accession>A0ABM8G9T6</accession>
<reference evidence="3" key="1">
    <citation type="journal article" date="2019" name="Int. J. Syst. Evol. Microbiol.">
        <title>The Global Catalogue of Microorganisms (GCM) 10K type strain sequencing project: providing services to taxonomists for standard genome sequencing and annotation.</title>
        <authorList>
            <consortium name="The Broad Institute Genomics Platform"/>
            <consortium name="The Broad Institute Genome Sequencing Center for Infectious Disease"/>
            <person name="Wu L."/>
            <person name="Ma J."/>
        </authorList>
    </citation>
    <scope>NUCLEOTIDE SEQUENCE [LARGE SCALE GENOMIC DNA]</scope>
    <source>
        <strain evidence="3">NBRC 108725</strain>
    </source>
</reference>
<organism evidence="2 3">
    <name type="scientific">Naasia aerilata</name>
    <dbReference type="NCBI Taxonomy" id="1162966"/>
    <lineage>
        <taxon>Bacteria</taxon>
        <taxon>Bacillati</taxon>
        <taxon>Actinomycetota</taxon>
        <taxon>Actinomycetes</taxon>
        <taxon>Micrococcales</taxon>
        <taxon>Microbacteriaceae</taxon>
        <taxon>Naasia</taxon>
    </lineage>
</organism>
<feature type="transmembrane region" description="Helical" evidence="1">
    <location>
        <begin position="52"/>
        <end position="83"/>
    </location>
</feature>
<evidence type="ECO:0008006" key="4">
    <source>
        <dbReference type="Google" id="ProtNLM"/>
    </source>
</evidence>
<proteinExistence type="predicted"/>
<gene>
    <name evidence="2" type="ORF">GCM10025866_08710</name>
</gene>
<protein>
    <recommendedName>
        <fullName evidence="4">Integral membrane protein</fullName>
    </recommendedName>
</protein>